<evidence type="ECO:0000256" key="1">
    <source>
        <dbReference type="ARBA" id="ARBA00022490"/>
    </source>
</evidence>
<evidence type="ECO:0000313" key="7">
    <source>
        <dbReference type="Proteomes" id="UP001516023"/>
    </source>
</evidence>
<keyword evidence="1 4" id="KW-0963">Cytoplasm</keyword>
<keyword evidence="3 4" id="KW-0648">Protein biosynthesis</keyword>
<dbReference type="Pfam" id="PF01398">
    <property type="entry name" value="JAB"/>
    <property type="match status" value="1"/>
</dbReference>
<dbReference type="PANTHER" id="PTHR10540:SF6">
    <property type="entry name" value="EUKARYOTIC TRANSLATION INITIATION FACTOR 3 SUBUNIT F"/>
    <property type="match status" value="1"/>
</dbReference>
<dbReference type="AlphaFoldDB" id="A0ABD3PVS9"/>
<comment type="caution">
    <text evidence="6">The sequence shown here is derived from an EMBL/GenBank/DDBJ whole genome shotgun (WGS) entry which is preliminary data.</text>
</comment>
<proteinExistence type="inferred from homology"/>
<evidence type="ECO:0000256" key="4">
    <source>
        <dbReference type="HAMAP-Rule" id="MF_03005"/>
    </source>
</evidence>
<evidence type="ECO:0000313" key="6">
    <source>
        <dbReference type="EMBL" id="KAL3791316.1"/>
    </source>
</evidence>
<dbReference type="SMART" id="SM00232">
    <property type="entry name" value="JAB_MPN"/>
    <property type="match status" value="1"/>
</dbReference>
<evidence type="ECO:0000256" key="3">
    <source>
        <dbReference type="ARBA" id="ARBA00022917"/>
    </source>
</evidence>
<dbReference type="InterPro" id="IPR000555">
    <property type="entry name" value="JAMM/MPN+_dom"/>
</dbReference>
<name>A0ABD3PVS9_9STRA</name>
<dbReference type="Pfam" id="PF13012">
    <property type="entry name" value="MitMem_reg"/>
    <property type="match status" value="1"/>
</dbReference>
<dbReference type="InterPro" id="IPR037518">
    <property type="entry name" value="MPN"/>
</dbReference>
<reference evidence="6 7" key="1">
    <citation type="journal article" date="2020" name="G3 (Bethesda)">
        <title>Improved Reference Genome for Cyclotella cryptica CCMP332, a Model for Cell Wall Morphogenesis, Salinity Adaptation, and Lipid Production in Diatoms (Bacillariophyta).</title>
        <authorList>
            <person name="Roberts W.R."/>
            <person name="Downey K.M."/>
            <person name="Ruck E.C."/>
            <person name="Traller J.C."/>
            <person name="Alverson A.J."/>
        </authorList>
    </citation>
    <scope>NUCLEOTIDE SEQUENCE [LARGE SCALE GENOMIC DNA]</scope>
    <source>
        <strain evidence="6 7">CCMP332</strain>
    </source>
</reference>
<dbReference type="CDD" id="cd08064">
    <property type="entry name" value="MPN_eIF3f"/>
    <property type="match status" value="1"/>
</dbReference>
<comment type="subunit">
    <text evidence="4">Component of the eukaryotic translation initiation factor 3 (eIF-3) complex.</text>
</comment>
<dbReference type="GO" id="GO:0003743">
    <property type="term" value="F:translation initiation factor activity"/>
    <property type="evidence" value="ECO:0007669"/>
    <property type="project" value="UniProtKB-UniRule"/>
</dbReference>
<dbReference type="PANTHER" id="PTHR10540">
    <property type="entry name" value="EUKARYOTIC TRANSLATION INITIATION FACTOR 3 SUBUNIT F-RELATED"/>
    <property type="match status" value="1"/>
</dbReference>
<dbReference type="InterPro" id="IPR027531">
    <property type="entry name" value="eIF3f"/>
</dbReference>
<evidence type="ECO:0000256" key="2">
    <source>
        <dbReference type="ARBA" id="ARBA00022540"/>
    </source>
</evidence>
<accession>A0ABD3PVS9</accession>
<organism evidence="6 7">
    <name type="scientific">Cyclotella cryptica</name>
    <dbReference type="NCBI Taxonomy" id="29204"/>
    <lineage>
        <taxon>Eukaryota</taxon>
        <taxon>Sar</taxon>
        <taxon>Stramenopiles</taxon>
        <taxon>Ochrophyta</taxon>
        <taxon>Bacillariophyta</taxon>
        <taxon>Coscinodiscophyceae</taxon>
        <taxon>Thalassiosirophycidae</taxon>
        <taxon>Stephanodiscales</taxon>
        <taxon>Stephanodiscaceae</taxon>
        <taxon>Cyclotella</taxon>
    </lineage>
</organism>
<dbReference type="GO" id="GO:0001732">
    <property type="term" value="P:formation of cytoplasmic translation initiation complex"/>
    <property type="evidence" value="ECO:0007669"/>
    <property type="project" value="UniProtKB-UniRule"/>
</dbReference>
<keyword evidence="7" id="KW-1185">Reference proteome</keyword>
<comment type="similarity">
    <text evidence="4">Belongs to the eIF-3 subunit F family.</text>
</comment>
<dbReference type="EMBL" id="JABMIG020000115">
    <property type="protein sequence ID" value="KAL3791316.1"/>
    <property type="molecule type" value="Genomic_DNA"/>
</dbReference>
<evidence type="ECO:0000259" key="5">
    <source>
        <dbReference type="PROSITE" id="PS50249"/>
    </source>
</evidence>
<sequence>MATLATTYGSSPALLLNTATITSTDGESANVSKVIVHPIVLLSVLDHHTRRQEGAGRVIGTLLGKRDGETVEITNCFAVPHAERGDEVAIGKDFNRQMLALHLRANKRETIVGWYATALPDEQANGAADKFKFIADTSSLIHEFYASECEDDPIHLVVDTSLVADAIELRAYKSASVAVKGEVLANIFHEIRLAVKSSESERICVDKMIRGADSPEGASFSQEEGEALKLSMEKLLTMIETCSAYVDGVVSGSITPDEQVGRDIFESLNSIPRIRPEVFDKMFNDSLQDLLMVTYLTNITKTQLTIAEKLNATLGK</sequence>
<dbReference type="GO" id="GO:0005852">
    <property type="term" value="C:eukaryotic translation initiation factor 3 complex"/>
    <property type="evidence" value="ECO:0007669"/>
    <property type="project" value="UniProtKB-UniRule"/>
</dbReference>
<gene>
    <name evidence="6" type="ORF">HJC23_006045</name>
</gene>
<keyword evidence="2 4" id="KW-0396">Initiation factor</keyword>
<comment type="function">
    <text evidence="4">Component of the eukaryotic translation initiation factor 3 (eIF-3) complex, which is involved in protein synthesis of a specialized repertoire of mRNAs and, together with other initiation factors, stimulates binding of mRNA and methionyl-tRNAi to the 40S ribosome. The eIF-3 complex specifically targets and initiates translation of a subset of mRNAs involved in cell proliferation.</text>
</comment>
<dbReference type="Proteomes" id="UP001516023">
    <property type="component" value="Unassembled WGS sequence"/>
</dbReference>
<protein>
    <recommendedName>
        <fullName evidence="4">Eukaryotic translation initiation factor 3 subunit F</fullName>
        <shortName evidence="4">eIF3f</shortName>
    </recommendedName>
    <alternativeName>
        <fullName evidence="4">Eukaryotic translation initiation factor 3 subunit 5</fullName>
    </alternativeName>
</protein>
<dbReference type="GO" id="GO:0033290">
    <property type="term" value="C:eukaryotic 48S preinitiation complex"/>
    <property type="evidence" value="ECO:0007669"/>
    <property type="project" value="UniProtKB-UniRule"/>
</dbReference>
<dbReference type="Gene3D" id="3.40.140.10">
    <property type="entry name" value="Cytidine Deaminase, domain 2"/>
    <property type="match status" value="1"/>
</dbReference>
<feature type="domain" description="MPN" evidence="5">
    <location>
        <begin position="34"/>
        <end position="178"/>
    </location>
</feature>
<dbReference type="PROSITE" id="PS50249">
    <property type="entry name" value="MPN"/>
    <property type="match status" value="1"/>
</dbReference>
<comment type="subcellular location">
    <subcellularLocation>
        <location evidence="4">Cytoplasm</location>
    </subcellularLocation>
</comment>
<dbReference type="InterPro" id="IPR024969">
    <property type="entry name" value="EIF3F/CSN6-like_C"/>
</dbReference>
<dbReference type="HAMAP" id="MF_03005">
    <property type="entry name" value="eIF3f"/>
    <property type="match status" value="1"/>
</dbReference>
<dbReference type="GO" id="GO:0016282">
    <property type="term" value="C:eukaryotic 43S preinitiation complex"/>
    <property type="evidence" value="ECO:0007669"/>
    <property type="project" value="UniProtKB-UniRule"/>
</dbReference>